<dbReference type="AlphaFoldDB" id="A0A345HF21"/>
<accession>A0A345HF21</accession>
<dbReference type="RefSeq" id="WP_114678938.1">
    <property type="nucleotide sequence ID" value="NZ_CP031188.1"/>
</dbReference>
<evidence type="ECO:0000313" key="2">
    <source>
        <dbReference type="Proteomes" id="UP000253951"/>
    </source>
</evidence>
<gene>
    <name evidence="1" type="ORF">DVK85_13465</name>
</gene>
<reference evidence="1 2" key="1">
    <citation type="submission" date="2018-07" db="EMBL/GenBank/DDBJ databases">
        <title>Complete genome sequence of Flavobacterium arcticum type strain SM1502T.</title>
        <authorList>
            <person name="Li Y."/>
            <person name="Li D.-D."/>
        </authorList>
    </citation>
    <scope>NUCLEOTIDE SEQUENCE [LARGE SCALE GENOMIC DNA]</scope>
    <source>
        <strain evidence="1 2">SM1502</strain>
    </source>
</reference>
<dbReference type="KEGG" id="fat:DVK85_13465"/>
<evidence type="ECO:0000313" key="1">
    <source>
        <dbReference type="EMBL" id="AXG75181.1"/>
    </source>
</evidence>
<sequence>MKTTIKTLLVLITCFTLANCNKKQEAPKEKYCGVEITGFEIMDLKTIGNKGYTYTDADKVLAGDMMEAVDKMLGKTDAVKFSYFMRDENTIGMYVIGPDDQAEVEKISCFLLKEDFDGRLPKERKLLFYTNDHNTLVAAIKSKKEVD</sequence>
<dbReference type="EMBL" id="CP031188">
    <property type="protein sequence ID" value="AXG75181.1"/>
    <property type="molecule type" value="Genomic_DNA"/>
</dbReference>
<protein>
    <submittedName>
        <fullName evidence="1">Uncharacterized protein</fullName>
    </submittedName>
</protein>
<dbReference type="Proteomes" id="UP000253951">
    <property type="component" value="Chromosome"/>
</dbReference>
<proteinExistence type="predicted"/>
<keyword evidence="2" id="KW-1185">Reference proteome</keyword>
<organism evidence="1 2">
    <name type="scientific">Flavobacterium arcticum</name>
    <dbReference type="NCBI Taxonomy" id="1784713"/>
    <lineage>
        <taxon>Bacteria</taxon>
        <taxon>Pseudomonadati</taxon>
        <taxon>Bacteroidota</taxon>
        <taxon>Flavobacteriia</taxon>
        <taxon>Flavobacteriales</taxon>
        <taxon>Flavobacteriaceae</taxon>
        <taxon>Flavobacterium</taxon>
    </lineage>
</organism>
<name>A0A345HF21_9FLAO</name>
<dbReference type="OrthoDB" id="1349550at2"/>